<evidence type="ECO:0000313" key="3">
    <source>
        <dbReference type="Proteomes" id="UP000193067"/>
    </source>
</evidence>
<keyword evidence="3" id="KW-1185">Reference proteome</keyword>
<organism evidence="2 3">
    <name type="scientific">Trametes coccinea (strain BRFM310)</name>
    <name type="common">Pycnoporus coccineus</name>
    <dbReference type="NCBI Taxonomy" id="1353009"/>
    <lineage>
        <taxon>Eukaryota</taxon>
        <taxon>Fungi</taxon>
        <taxon>Dikarya</taxon>
        <taxon>Basidiomycota</taxon>
        <taxon>Agaricomycotina</taxon>
        <taxon>Agaricomycetes</taxon>
        <taxon>Polyporales</taxon>
        <taxon>Polyporaceae</taxon>
        <taxon>Trametes</taxon>
    </lineage>
</organism>
<feature type="non-terminal residue" evidence="2">
    <location>
        <position position="146"/>
    </location>
</feature>
<proteinExistence type="predicted"/>
<dbReference type="AlphaFoldDB" id="A0A1Y2I8V9"/>
<evidence type="ECO:0000313" key="2">
    <source>
        <dbReference type="EMBL" id="OSC96942.1"/>
    </source>
</evidence>
<dbReference type="OrthoDB" id="2758630at2759"/>
<protein>
    <submittedName>
        <fullName evidence="2">Uncharacterized protein</fullName>
    </submittedName>
</protein>
<feature type="region of interest" description="Disordered" evidence="1">
    <location>
        <begin position="1"/>
        <end position="23"/>
    </location>
</feature>
<dbReference type="Proteomes" id="UP000193067">
    <property type="component" value="Unassembled WGS sequence"/>
</dbReference>
<dbReference type="STRING" id="1353009.A0A1Y2I8V9"/>
<accession>A0A1Y2I8V9</accession>
<reference evidence="2 3" key="1">
    <citation type="journal article" date="2015" name="Biotechnol. Biofuels">
        <title>Enhanced degradation of softwood versus hardwood by the white-rot fungus Pycnoporus coccineus.</title>
        <authorList>
            <person name="Couturier M."/>
            <person name="Navarro D."/>
            <person name="Chevret D."/>
            <person name="Henrissat B."/>
            <person name="Piumi F."/>
            <person name="Ruiz-Duenas F.J."/>
            <person name="Martinez A.T."/>
            <person name="Grigoriev I.V."/>
            <person name="Riley R."/>
            <person name="Lipzen A."/>
            <person name="Berrin J.G."/>
            <person name="Master E.R."/>
            <person name="Rosso M.N."/>
        </authorList>
    </citation>
    <scope>NUCLEOTIDE SEQUENCE [LARGE SCALE GENOMIC DNA]</scope>
    <source>
        <strain evidence="2 3">BRFM310</strain>
    </source>
</reference>
<feature type="compositionally biased region" description="Basic and acidic residues" evidence="1">
    <location>
        <begin position="1"/>
        <end position="11"/>
    </location>
</feature>
<dbReference type="EMBL" id="KZ084161">
    <property type="protein sequence ID" value="OSC96942.1"/>
    <property type="molecule type" value="Genomic_DNA"/>
</dbReference>
<evidence type="ECO:0000256" key="1">
    <source>
        <dbReference type="SAM" id="MobiDB-lite"/>
    </source>
</evidence>
<gene>
    <name evidence="2" type="ORF">PYCCODRAFT_1472200</name>
</gene>
<name>A0A1Y2I8V9_TRAC3</name>
<sequence length="146" mass="15606">MRNSVKSDKHGKPPGVSSYNIDIGSSLGPSAEDLRTIAASAETTAGIDLCAIQYGSGDVEIDSEWELADLAPPEPVDFDDAMSQADIDHLDVPIRVELPLTVAEGRERTSLGDLYAARAEEVLNRCAPYCCAEVDFDGGDEYDANV</sequence>